<evidence type="ECO:0000313" key="1">
    <source>
        <dbReference type="EMBL" id="CAL2107373.1"/>
    </source>
</evidence>
<name>A0ABM9PNQ9_9FLAO</name>
<dbReference type="RefSeq" id="WP_348739001.1">
    <property type="nucleotide sequence ID" value="NZ_CAXJRC010000033.1"/>
</dbReference>
<gene>
    <name evidence="1" type="ORF">T190115A13A_30219</name>
</gene>
<comment type="caution">
    <text evidence="1">The sequence shown here is derived from an EMBL/GenBank/DDBJ whole genome shotgun (WGS) entry which is preliminary data.</text>
</comment>
<organism evidence="1 2">
    <name type="scientific">Tenacibaculum vairaonense</name>
    <dbReference type="NCBI Taxonomy" id="3137860"/>
    <lineage>
        <taxon>Bacteria</taxon>
        <taxon>Pseudomonadati</taxon>
        <taxon>Bacteroidota</taxon>
        <taxon>Flavobacteriia</taxon>
        <taxon>Flavobacteriales</taxon>
        <taxon>Flavobacteriaceae</taxon>
        <taxon>Tenacibaculum</taxon>
    </lineage>
</organism>
<sequence length="86" mass="9168">MATLKLNKADSFSKNAVATVTECIFLIQGSSADALVYTANGQNLIGEKKNISPGNIAKINGLNIGTKYKYQINPKDSKLGNATVTY</sequence>
<proteinExistence type="predicted"/>
<keyword evidence="2" id="KW-1185">Reference proteome</keyword>
<accession>A0ABM9PNQ9</accession>
<dbReference type="EMBL" id="CAXJRC010000033">
    <property type="protein sequence ID" value="CAL2107373.1"/>
    <property type="molecule type" value="Genomic_DNA"/>
</dbReference>
<protein>
    <submittedName>
        <fullName evidence="1">Uncharacterized protein</fullName>
    </submittedName>
</protein>
<reference evidence="1 2" key="1">
    <citation type="submission" date="2024-05" db="EMBL/GenBank/DDBJ databases">
        <authorList>
            <person name="Duchaud E."/>
        </authorList>
    </citation>
    <scope>NUCLEOTIDE SEQUENCE [LARGE SCALE GENOMIC DNA]</scope>
    <source>
        <strain evidence="1">Ena-SAMPLE-TAB-13-05-2024-13:56:06:370-140305</strain>
    </source>
</reference>
<evidence type="ECO:0000313" key="2">
    <source>
        <dbReference type="Proteomes" id="UP001497602"/>
    </source>
</evidence>
<dbReference type="Proteomes" id="UP001497602">
    <property type="component" value="Unassembled WGS sequence"/>
</dbReference>